<keyword evidence="1 2" id="KW-0732">Signal</keyword>
<keyword evidence="6" id="KW-1185">Reference proteome</keyword>
<evidence type="ECO:0000259" key="4">
    <source>
        <dbReference type="Pfam" id="PF20009"/>
    </source>
</evidence>
<evidence type="ECO:0000313" key="6">
    <source>
        <dbReference type="Proteomes" id="UP000036261"/>
    </source>
</evidence>
<accession>A0A0J7IFE4</accession>
<protein>
    <submittedName>
        <fullName evidence="5">Uncharacterized protein</fullName>
    </submittedName>
</protein>
<dbReference type="EMBL" id="LFND01000003">
    <property type="protein sequence ID" value="KMQ65158.1"/>
    <property type="molecule type" value="Genomic_DNA"/>
</dbReference>
<dbReference type="Pfam" id="PF18962">
    <property type="entry name" value="Por_Secre_tail"/>
    <property type="match status" value="1"/>
</dbReference>
<dbReference type="STRING" id="558151.ACM46_13335"/>
<sequence length="285" mass="31933">MKKIYSFLFVTGLSLFATAQITNPAPYCTAQSMNNYNMWDYINISGTTHSFGNAGTWASTNTYKYYNNVVFPSVAAGSTFTIDLRPFAPNDGEPLYFGIFIDFNNNNVFDADELVMKNNNTINAALPVFGQPISVITKSITIPNTTTAGNHRLRLVRIGNPANFYNYSNTFDAGSCVNTNQFNYTSVYDFDLNVTNNLGVNDLIKDNSSFEIYPNPVNDYLKIKNLQRQSIKKISIYSTSGQIVHPEALKMDGLESINVSALPKGVYFITIETSERQYKNTFIKQ</sequence>
<dbReference type="Proteomes" id="UP000036261">
    <property type="component" value="Unassembled WGS sequence"/>
</dbReference>
<reference evidence="5 6" key="1">
    <citation type="journal article" date="2013" name="Int. J. Syst. Evol. Microbiol.">
        <title>Chryseobacterium angstadtii sp. nov., isolated from a newt tank.</title>
        <authorList>
            <person name="Kirk K.E."/>
            <person name="Hoffman J.A."/>
            <person name="Smith K.A."/>
            <person name="Strahan B.L."/>
            <person name="Failor K.C."/>
            <person name="Krebs J.E."/>
            <person name="Gale A.N."/>
            <person name="Do T.D."/>
            <person name="Sontag T.C."/>
            <person name="Batties A.M."/>
            <person name="Mistiszyn K."/>
            <person name="Newman J.D."/>
        </authorList>
    </citation>
    <scope>NUCLEOTIDE SEQUENCE [LARGE SCALE GENOMIC DNA]</scope>
    <source>
        <strain evidence="5 6">KM</strain>
    </source>
</reference>
<evidence type="ECO:0000256" key="1">
    <source>
        <dbReference type="ARBA" id="ARBA00022729"/>
    </source>
</evidence>
<feature type="domain" description="GEVED" evidence="4">
    <location>
        <begin position="96"/>
        <end position="191"/>
    </location>
</feature>
<dbReference type="OrthoDB" id="1153025at2"/>
<gene>
    <name evidence="5" type="ORF">ACM46_13335</name>
</gene>
<proteinExistence type="predicted"/>
<dbReference type="Pfam" id="PF20009">
    <property type="entry name" value="GEVED"/>
    <property type="match status" value="1"/>
</dbReference>
<name>A0A0J7IFE4_9FLAO</name>
<organism evidence="5 6">
    <name type="scientific">Chryseobacterium angstadtii</name>
    <dbReference type="NCBI Taxonomy" id="558151"/>
    <lineage>
        <taxon>Bacteria</taxon>
        <taxon>Pseudomonadati</taxon>
        <taxon>Bacteroidota</taxon>
        <taxon>Flavobacteriia</taxon>
        <taxon>Flavobacteriales</taxon>
        <taxon>Weeksellaceae</taxon>
        <taxon>Chryseobacterium group</taxon>
        <taxon>Chryseobacterium</taxon>
    </lineage>
</organism>
<feature type="chain" id="PRO_5005288720" evidence="2">
    <location>
        <begin position="20"/>
        <end position="285"/>
    </location>
</feature>
<dbReference type="PATRIC" id="fig|558151.6.peg.2815"/>
<feature type="domain" description="Secretion system C-terminal sorting" evidence="3">
    <location>
        <begin position="212"/>
        <end position="280"/>
    </location>
</feature>
<dbReference type="NCBIfam" id="TIGR04183">
    <property type="entry name" value="Por_Secre_tail"/>
    <property type="match status" value="1"/>
</dbReference>
<dbReference type="RefSeq" id="WP_048507095.1">
    <property type="nucleotide sequence ID" value="NZ_LFND01000003.1"/>
</dbReference>
<comment type="caution">
    <text evidence="5">The sequence shown here is derived from an EMBL/GenBank/DDBJ whole genome shotgun (WGS) entry which is preliminary data.</text>
</comment>
<dbReference type="InterPro" id="IPR026444">
    <property type="entry name" value="Secre_tail"/>
</dbReference>
<feature type="signal peptide" evidence="2">
    <location>
        <begin position="1"/>
        <end position="19"/>
    </location>
</feature>
<dbReference type="AlphaFoldDB" id="A0A0J7IFE4"/>
<evidence type="ECO:0000259" key="3">
    <source>
        <dbReference type="Pfam" id="PF18962"/>
    </source>
</evidence>
<evidence type="ECO:0000256" key="2">
    <source>
        <dbReference type="SAM" id="SignalP"/>
    </source>
</evidence>
<evidence type="ECO:0000313" key="5">
    <source>
        <dbReference type="EMBL" id="KMQ65158.1"/>
    </source>
</evidence>
<dbReference type="InterPro" id="IPR045474">
    <property type="entry name" value="GEVED"/>
</dbReference>